<sequence>MINLFISLVVGLGIVLSSTVLAKNPNMAVSKRDNNGDGKVSRNEWDKPEFIFNKIDLDGDGYLTAREFAIKWGMAVPEDNDSTNKVVRHLVSGKSTPIADVHFHARLFMSTSGLEQRMTKHNVKWAGGAGATGKRGRPGQKIDQQYLSSLGNKYVWVVGQNEINILAKKNGTSILEGGIGYSLQSALDKIDRGLGNGAKGIGEIHVNTSNSAPVEFLRRKLIADSPLMQSLWKLSIKHEVPIMIHMEFDDDSVDQLQSLVETDRNGIMVLGHCGKNSGAHQIREFLINNSNVYCNLAFRSPPQSYSANSDNIYNDSDLEEEWKDLIEEFPRRFMVGIDDIDSWSEYDEVADNIRDGLLANLTPDVAEMVAYKNAVRIYNLEN</sequence>
<dbReference type="PROSITE" id="PS50222">
    <property type="entry name" value="EF_HAND_2"/>
    <property type="match status" value="1"/>
</dbReference>
<dbReference type="PROSITE" id="PS00018">
    <property type="entry name" value="EF_HAND_1"/>
    <property type="match status" value="1"/>
</dbReference>
<dbReference type="GO" id="GO:0005509">
    <property type="term" value="F:calcium ion binding"/>
    <property type="evidence" value="ECO:0007669"/>
    <property type="project" value="InterPro"/>
</dbReference>
<dbReference type="InterPro" id="IPR002048">
    <property type="entry name" value="EF_hand_dom"/>
</dbReference>
<dbReference type="InterPro" id="IPR018247">
    <property type="entry name" value="EF_Hand_1_Ca_BS"/>
</dbReference>
<dbReference type="InterPro" id="IPR011992">
    <property type="entry name" value="EF-hand-dom_pair"/>
</dbReference>
<dbReference type="SUPFAM" id="SSF51556">
    <property type="entry name" value="Metallo-dependent hydrolases"/>
    <property type="match status" value="1"/>
</dbReference>
<dbReference type="Gene3D" id="1.10.238.10">
    <property type="entry name" value="EF-hand"/>
    <property type="match status" value="1"/>
</dbReference>
<dbReference type="Pfam" id="PF13202">
    <property type="entry name" value="EF-hand_5"/>
    <property type="match status" value="2"/>
</dbReference>
<accession>A0A1W1D9L2</accession>
<dbReference type="AlphaFoldDB" id="A0A1W1D9L2"/>
<reference evidence="2" key="1">
    <citation type="submission" date="2016-10" db="EMBL/GenBank/DDBJ databases">
        <authorList>
            <person name="de Groot N.N."/>
        </authorList>
    </citation>
    <scope>NUCLEOTIDE SEQUENCE</scope>
</reference>
<protein>
    <recommendedName>
        <fullName evidence="1">EF-hand domain-containing protein</fullName>
    </recommendedName>
</protein>
<dbReference type="Gene3D" id="3.20.20.140">
    <property type="entry name" value="Metal-dependent hydrolases"/>
    <property type="match status" value="1"/>
</dbReference>
<dbReference type="InterPro" id="IPR032466">
    <property type="entry name" value="Metal_Hydrolase"/>
</dbReference>
<organism evidence="2">
    <name type="scientific">hydrothermal vent metagenome</name>
    <dbReference type="NCBI Taxonomy" id="652676"/>
    <lineage>
        <taxon>unclassified sequences</taxon>
        <taxon>metagenomes</taxon>
        <taxon>ecological metagenomes</taxon>
    </lineage>
</organism>
<dbReference type="SUPFAM" id="SSF47473">
    <property type="entry name" value="EF-hand"/>
    <property type="match status" value="1"/>
</dbReference>
<proteinExistence type="predicted"/>
<gene>
    <name evidence="2" type="ORF">MNB_SUP05-4-173</name>
</gene>
<feature type="domain" description="EF-hand" evidence="1">
    <location>
        <begin position="43"/>
        <end position="78"/>
    </location>
</feature>
<evidence type="ECO:0000259" key="1">
    <source>
        <dbReference type="PROSITE" id="PS50222"/>
    </source>
</evidence>
<dbReference type="EMBL" id="FPHR01000017">
    <property type="protein sequence ID" value="SFV77127.1"/>
    <property type="molecule type" value="Genomic_DNA"/>
</dbReference>
<name>A0A1W1D9L2_9ZZZZ</name>
<evidence type="ECO:0000313" key="2">
    <source>
        <dbReference type="EMBL" id="SFV77127.1"/>
    </source>
</evidence>